<proteinExistence type="predicted"/>
<organism evidence="1 2">
    <name type="scientific">Roseateles albus</name>
    <dbReference type="NCBI Taxonomy" id="2987525"/>
    <lineage>
        <taxon>Bacteria</taxon>
        <taxon>Pseudomonadati</taxon>
        <taxon>Pseudomonadota</taxon>
        <taxon>Betaproteobacteria</taxon>
        <taxon>Burkholderiales</taxon>
        <taxon>Sphaerotilaceae</taxon>
        <taxon>Roseateles</taxon>
    </lineage>
</organism>
<accession>A0ABT5KKA0</accession>
<dbReference type="EMBL" id="JAQQXT010000020">
    <property type="protein sequence ID" value="MDC8774367.1"/>
    <property type="molecule type" value="Genomic_DNA"/>
</dbReference>
<evidence type="ECO:0000313" key="2">
    <source>
        <dbReference type="Proteomes" id="UP001221189"/>
    </source>
</evidence>
<protein>
    <recommendedName>
        <fullName evidence="3">STAS/SEC14 domain-containing protein</fullName>
    </recommendedName>
</protein>
<name>A0ABT5KKA0_9BURK</name>
<comment type="caution">
    <text evidence="1">The sequence shown here is derived from an EMBL/GenBank/DDBJ whole genome shotgun (WGS) entry which is preliminary data.</text>
</comment>
<sequence length="136" mass="15117">MPGWSQHGSYSLRWQGDVLMAVYSGAWNELAAQNLHREARALWIARSGAPWGLLSDALDWEGGTPEALEAWWRFFEDGVHHGMVAVSDVLPSRFHAVMVRNLAERALRLAPYRSSASVEEGLAWLAEQGLSISDAE</sequence>
<keyword evidence="2" id="KW-1185">Reference proteome</keyword>
<gene>
    <name evidence="1" type="ORF">PRZ03_22615</name>
</gene>
<reference evidence="1 2" key="1">
    <citation type="submission" date="2022-10" db="EMBL/GenBank/DDBJ databases">
        <title>Paucibacter sp. hw1 Genome sequencing.</title>
        <authorList>
            <person name="Park S."/>
        </authorList>
    </citation>
    <scope>NUCLEOTIDE SEQUENCE [LARGE SCALE GENOMIC DNA]</scope>
    <source>
        <strain evidence="2">hw1</strain>
    </source>
</reference>
<evidence type="ECO:0008006" key="3">
    <source>
        <dbReference type="Google" id="ProtNLM"/>
    </source>
</evidence>
<dbReference type="RefSeq" id="WP_273602373.1">
    <property type="nucleotide sequence ID" value="NZ_JAQQXT010000020.1"/>
</dbReference>
<evidence type="ECO:0000313" key="1">
    <source>
        <dbReference type="EMBL" id="MDC8774367.1"/>
    </source>
</evidence>
<dbReference type="Proteomes" id="UP001221189">
    <property type="component" value="Unassembled WGS sequence"/>
</dbReference>